<evidence type="ECO:0000313" key="4">
    <source>
        <dbReference type="Proteomes" id="UP000326067"/>
    </source>
</evidence>
<dbReference type="InterPro" id="IPR037522">
    <property type="entry name" value="HD_GYP_dom"/>
</dbReference>
<protein>
    <recommendedName>
        <fullName evidence="5">Phosphohydrolase</fullName>
    </recommendedName>
</protein>
<dbReference type="InterPro" id="IPR036388">
    <property type="entry name" value="WH-like_DNA-bd_sf"/>
</dbReference>
<dbReference type="InterPro" id="IPR052020">
    <property type="entry name" value="Cyclic_di-GMP/3'3'-cGAMP_PDE"/>
</dbReference>
<organism evidence="3 4">
    <name type="scientific">Pseudomonas fluorescens</name>
    <dbReference type="NCBI Taxonomy" id="294"/>
    <lineage>
        <taxon>Bacteria</taxon>
        <taxon>Pseudomonadati</taxon>
        <taxon>Pseudomonadota</taxon>
        <taxon>Gammaproteobacteria</taxon>
        <taxon>Pseudomonadales</taxon>
        <taxon>Pseudomonadaceae</taxon>
        <taxon>Pseudomonas</taxon>
    </lineage>
</organism>
<accession>A0A5E7IDC3</accession>
<evidence type="ECO:0008006" key="5">
    <source>
        <dbReference type="Google" id="ProtNLM"/>
    </source>
</evidence>
<dbReference type="GO" id="GO:0003677">
    <property type="term" value="F:DNA binding"/>
    <property type="evidence" value="ECO:0007669"/>
    <property type="project" value="InterPro"/>
</dbReference>
<evidence type="ECO:0000259" key="2">
    <source>
        <dbReference type="PROSITE" id="PS51832"/>
    </source>
</evidence>
<feature type="domain" description="HTH luxR-type" evidence="1">
    <location>
        <begin position="431"/>
        <end position="496"/>
    </location>
</feature>
<sequence length="499" mass="53481">MCWPACDVGIGQLSDPGAFFMDSGLQLDISLDGALATIAQVGDLSMGQPLGHSRRVAALARMLAQACHGDGEHLQVAEQIALLRWSGCTANAEGFADLLGDDVDGRRAMLDLTLGNEQMNAVHQATPLAVVHCEVSGAIAKTLQLGTAVEAGLCRVFETYDGTGRPLGVAHEHIPEVAYQVVMAGDLDILTRAHGLDAALRWINEQSDRRYPASLVSLLVANAKAWLADLETLCTKVEPAPEQRRVSLTLVGDVIDLKLPWLAGHSRQVAHVAVEAARLWGLSEPTLANIGKSALIYGLGRAAVSNHLWNSPGSLPYGAAERVRLVPYWTQQALRPVPELTAPAEIATHAYERLDGSGYFRGVAGDALNAEHRLFATSVAWVALRQARPWRTAHDEAAAATLLKQDAGRGLFDNDVCEAVIAAASGERRLRQPKPSLLTARECRILLEISRGASNKQVAQLLAISPSTVRTHMESIFRKLQCSTRAAATLKGLTMGLIA</sequence>
<feature type="domain" description="HD-GYP" evidence="2">
    <location>
        <begin position="240"/>
        <end position="436"/>
    </location>
</feature>
<name>A0A5E7IDC3_PSEFL</name>
<gene>
    <name evidence="3" type="ORF">PS847_01482</name>
</gene>
<dbReference type="GO" id="GO:0006355">
    <property type="term" value="P:regulation of DNA-templated transcription"/>
    <property type="evidence" value="ECO:0007669"/>
    <property type="project" value="InterPro"/>
</dbReference>
<dbReference type="PROSITE" id="PS51832">
    <property type="entry name" value="HD_GYP"/>
    <property type="match status" value="1"/>
</dbReference>
<dbReference type="PRINTS" id="PR00038">
    <property type="entry name" value="HTHLUXR"/>
</dbReference>
<dbReference type="SMART" id="SM00421">
    <property type="entry name" value="HTH_LUXR"/>
    <property type="match status" value="1"/>
</dbReference>
<dbReference type="Pfam" id="PF00196">
    <property type="entry name" value="GerE"/>
    <property type="match status" value="1"/>
</dbReference>
<dbReference type="EMBL" id="CABVIC010000001">
    <property type="protein sequence ID" value="VVO74428.1"/>
    <property type="molecule type" value="Genomic_DNA"/>
</dbReference>
<dbReference type="PROSITE" id="PS50043">
    <property type="entry name" value="HTH_LUXR_2"/>
    <property type="match status" value="1"/>
</dbReference>
<evidence type="ECO:0000313" key="3">
    <source>
        <dbReference type="EMBL" id="VVO74428.1"/>
    </source>
</evidence>
<dbReference type="SUPFAM" id="SSF46894">
    <property type="entry name" value="C-terminal effector domain of the bipartite response regulators"/>
    <property type="match status" value="1"/>
</dbReference>
<dbReference type="InterPro" id="IPR000792">
    <property type="entry name" value="Tscrpt_reg_LuxR_C"/>
</dbReference>
<dbReference type="PANTHER" id="PTHR45228:SF4">
    <property type="entry name" value="LIPOPROTEIN"/>
    <property type="match status" value="1"/>
</dbReference>
<dbReference type="SUPFAM" id="SSF109604">
    <property type="entry name" value="HD-domain/PDEase-like"/>
    <property type="match status" value="1"/>
</dbReference>
<dbReference type="PROSITE" id="PS00622">
    <property type="entry name" value="HTH_LUXR_1"/>
    <property type="match status" value="1"/>
</dbReference>
<dbReference type="Proteomes" id="UP000326067">
    <property type="component" value="Unassembled WGS sequence"/>
</dbReference>
<dbReference type="CDD" id="cd06170">
    <property type="entry name" value="LuxR_C_like"/>
    <property type="match status" value="1"/>
</dbReference>
<dbReference type="AlphaFoldDB" id="A0A5E7IDC3"/>
<dbReference type="InterPro" id="IPR016032">
    <property type="entry name" value="Sig_transdc_resp-reg_C-effctor"/>
</dbReference>
<dbReference type="Gene3D" id="1.10.3210.10">
    <property type="entry name" value="Hypothetical protein af1432"/>
    <property type="match status" value="2"/>
</dbReference>
<dbReference type="PANTHER" id="PTHR45228">
    <property type="entry name" value="CYCLIC DI-GMP PHOSPHODIESTERASE TM_0186-RELATED"/>
    <property type="match status" value="1"/>
</dbReference>
<proteinExistence type="predicted"/>
<dbReference type="Pfam" id="PF13487">
    <property type="entry name" value="HD_5"/>
    <property type="match status" value="1"/>
</dbReference>
<evidence type="ECO:0000259" key="1">
    <source>
        <dbReference type="PROSITE" id="PS50043"/>
    </source>
</evidence>
<reference evidence="3 4" key="1">
    <citation type="submission" date="2019-09" db="EMBL/GenBank/DDBJ databases">
        <authorList>
            <person name="Chandra G."/>
            <person name="Truman W A."/>
        </authorList>
    </citation>
    <scope>NUCLEOTIDE SEQUENCE [LARGE SCALE GENOMIC DNA]</scope>
    <source>
        <strain evidence="3">PS847</strain>
    </source>
</reference>
<dbReference type="Gene3D" id="1.10.10.10">
    <property type="entry name" value="Winged helix-like DNA-binding domain superfamily/Winged helix DNA-binding domain"/>
    <property type="match status" value="1"/>
</dbReference>